<gene>
    <name evidence="1" type="ORF">DICVIV_14200</name>
</gene>
<proteinExistence type="predicted"/>
<accession>A0A0D8X5X9</accession>
<evidence type="ECO:0000313" key="1">
    <source>
        <dbReference type="EMBL" id="KJH39898.1"/>
    </source>
</evidence>
<protein>
    <submittedName>
        <fullName evidence="1">Uncharacterized protein</fullName>
    </submittedName>
</protein>
<organism evidence="1 2">
    <name type="scientific">Dictyocaulus viviparus</name>
    <name type="common">Bovine lungworm</name>
    <dbReference type="NCBI Taxonomy" id="29172"/>
    <lineage>
        <taxon>Eukaryota</taxon>
        <taxon>Metazoa</taxon>
        <taxon>Ecdysozoa</taxon>
        <taxon>Nematoda</taxon>
        <taxon>Chromadorea</taxon>
        <taxon>Rhabditida</taxon>
        <taxon>Rhabditina</taxon>
        <taxon>Rhabditomorpha</taxon>
        <taxon>Strongyloidea</taxon>
        <taxon>Metastrongylidae</taxon>
        <taxon>Dictyocaulus</taxon>
    </lineage>
</organism>
<dbReference type="EMBL" id="KN719397">
    <property type="protein sequence ID" value="KJH39898.1"/>
    <property type="molecule type" value="Genomic_DNA"/>
</dbReference>
<dbReference type="Proteomes" id="UP000053766">
    <property type="component" value="Unassembled WGS sequence"/>
</dbReference>
<evidence type="ECO:0000313" key="2">
    <source>
        <dbReference type="Proteomes" id="UP000053766"/>
    </source>
</evidence>
<dbReference type="AlphaFoldDB" id="A0A0D8X5X9"/>
<reference evidence="1 2" key="1">
    <citation type="submission" date="2013-11" db="EMBL/GenBank/DDBJ databases">
        <title>Draft genome of the bovine lungworm Dictyocaulus viviparus.</title>
        <authorList>
            <person name="Mitreva M."/>
        </authorList>
    </citation>
    <scope>NUCLEOTIDE SEQUENCE [LARGE SCALE GENOMIC DNA]</scope>
    <source>
        <strain evidence="1 2">HannoverDv2000</strain>
    </source>
</reference>
<sequence>MLMIKVKHFLLTGRDFPEETTDTYDPLARPWMCYFHSGRLVVVLREEMPAENRMTFGDSLSIIWCSSTQNENDY</sequence>
<reference evidence="2" key="2">
    <citation type="journal article" date="2016" name="Sci. Rep.">
        <title>Dictyocaulus viviparus genome, variome and transcriptome elucidate lungworm biology and support future intervention.</title>
        <authorList>
            <person name="McNulty S.N."/>
            <person name="Strube C."/>
            <person name="Rosa B.A."/>
            <person name="Martin J.C."/>
            <person name="Tyagi R."/>
            <person name="Choi Y.J."/>
            <person name="Wang Q."/>
            <person name="Hallsworth Pepin K."/>
            <person name="Zhang X."/>
            <person name="Ozersky P."/>
            <person name="Wilson R.K."/>
            <person name="Sternberg P.W."/>
            <person name="Gasser R.B."/>
            <person name="Mitreva M."/>
        </authorList>
    </citation>
    <scope>NUCLEOTIDE SEQUENCE [LARGE SCALE GENOMIC DNA]</scope>
    <source>
        <strain evidence="2">HannoverDv2000</strain>
    </source>
</reference>
<keyword evidence="2" id="KW-1185">Reference proteome</keyword>
<name>A0A0D8X5X9_DICVI</name>